<reference evidence="2 3" key="1">
    <citation type="submission" date="2017-03" db="EMBL/GenBank/DDBJ databases">
        <title>Whole genome sequence of Micromonospora wenchangensis, isolated from mangrove soil.</title>
        <authorList>
            <person name="Yang H."/>
        </authorList>
    </citation>
    <scope>NUCLEOTIDE SEQUENCE [LARGE SCALE GENOMIC DNA]</scope>
    <source>
        <strain evidence="2 3">CCTCC AA 2012002</strain>
    </source>
</reference>
<dbReference type="OrthoDB" id="3396111at2"/>
<name>A0A246RFJ0_9ACTN</name>
<evidence type="ECO:0000313" key="2">
    <source>
        <dbReference type="EMBL" id="OWV01624.1"/>
    </source>
</evidence>
<evidence type="ECO:0000256" key="1">
    <source>
        <dbReference type="SAM" id="MobiDB-lite"/>
    </source>
</evidence>
<feature type="region of interest" description="Disordered" evidence="1">
    <location>
        <begin position="1"/>
        <end position="25"/>
    </location>
</feature>
<dbReference type="EMBL" id="MZMV01000057">
    <property type="protein sequence ID" value="OWV01624.1"/>
    <property type="molecule type" value="Genomic_DNA"/>
</dbReference>
<gene>
    <name evidence="2" type="ORF">B5D80_25840</name>
</gene>
<dbReference type="Proteomes" id="UP000197174">
    <property type="component" value="Unassembled WGS sequence"/>
</dbReference>
<keyword evidence="3" id="KW-1185">Reference proteome</keyword>
<protein>
    <submittedName>
        <fullName evidence="2">Uncharacterized protein</fullName>
    </submittedName>
</protein>
<dbReference type="AlphaFoldDB" id="A0A246RFJ0"/>
<accession>A0A246RFJ0</accession>
<organism evidence="2 3">
    <name type="scientific">Micromonospora wenchangensis</name>
    <dbReference type="NCBI Taxonomy" id="1185415"/>
    <lineage>
        <taxon>Bacteria</taxon>
        <taxon>Bacillati</taxon>
        <taxon>Actinomycetota</taxon>
        <taxon>Actinomycetes</taxon>
        <taxon>Micromonosporales</taxon>
        <taxon>Micromonosporaceae</taxon>
        <taxon>Micromonospora</taxon>
    </lineage>
</organism>
<feature type="compositionally biased region" description="Basic and acidic residues" evidence="1">
    <location>
        <begin position="11"/>
        <end position="25"/>
    </location>
</feature>
<dbReference type="RefSeq" id="WP_088646543.1">
    <property type="nucleotide sequence ID" value="NZ_MZMV01000057.1"/>
</dbReference>
<proteinExistence type="predicted"/>
<comment type="caution">
    <text evidence="2">The sequence shown here is derived from an EMBL/GenBank/DDBJ whole genome shotgun (WGS) entry which is preliminary data.</text>
</comment>
<sequence length="61" mass="7167">MGKKYLFSEDANGRSREVKVDPKHLDRQIRDERAAGRNPVVLDEDERIRYGLLSQQLKGRR</sequence>
<evidence type="ECO:0000313" key="3">
    <source>
        <dbReference type="Proteomes" id="UP000197174"/>
    </source>
</evidence>